<name>A0ACC2HDF7_DALPE</name>
<reference evidence="1" key="1">
    <citation type="submission" date="2021-05" db="EMBL/GenBank/DDBJ databases">
        <authorList>
            <person name="Pan Q."/>
            <person name="Jouanno E."/>
            <person name="Zahm M."/>
            <person name="Klopp C."/>
            <person name="Cabau C."/>
            <person name="Louis A."/>
            <person name="Berthelot C."/>
            <person name="Parey E."/>
            <person name="Roest Crollius H."/>
            <person name="Montfort J."/>
            <person name="Robinson-Rechavi M."/>
            <person name="Bouchez O."/>
            <person name="Lampietro C."/>
            <person name="Lopez Roques C."/>
            <person name="Donnadieu C."/>
            <person name="Postlethwait J."/>
            <person name="Bobe J."/>
            <person name="Dillon D."/>
            <person name="Chandos A."/>
            <person name="von Hippel F."/>
            <person name="Guiguen Y."/>
        </authorList>
    </citation>
    <scope>NUCLEOTIDE SEQUENCE</scope>
    <source>
        <strain evidence="1">YG-Jan2019</strain>
    </source>
</reference>
<proteinExistence type="predicted"/>
<protein>
    <submittedName>
        <fullName evidence="1">Uncharacterized protein</fullName>
    </submittedName>
</protein>
<comment type="caution">
    <text evidence="1">The sequence shown here is derived from an EMBL/GenBank/DDBJ whole genome shotgun (WGS) entry which is preliminary data.</text>
</comment>
<sequence length="78" mass="9375">MFLFFYPTHFVSNGRYLLTWMRWIPKSMSDLAGDPTFHKKLLEQWDRLQQLSQKTSPTYSTVNHKIDTCWTICHPPKK</sequence>
<evidence type="ECO:0000313" key="2">
    <source>
        <dbReference type="Proteomes" id="UP001157502"/>
    </source>
</evidence>
<organism evidence="1 2">
    <name type="scientific">Dallia pectoralis</name>
    <name type="common">Alaska blackfish</name>
    <dbReference type="NCBI Taxonomy" id="75939"/>
    <lineage>
        <taxon>Eukaryota</taxon>
        <taxon>Metazoa</taxon>
        <taxon>Chordata</taxon>
        <taxon>Craniata</taxon>
        <taxon>Vertebrata</taxon>
        <taxon>Euteleostomi</taxon>
        <taxon>Actinopterygii</taxon>
        <taxon>Neopterygii</taxon>
        <taxon>Teleostei</taxon>
        <taxon>Protacanthopterygii</taxon>
        <taxon>Esociformes</taxon>
        <taxon>Umbridae</taxon>
        <taxon>Dallia</taxon>
    </lineage>
</organism>
<evidence type="ECO:0000313" key="1">
    <source>
        <dbReference type="EMBL" id="KAJ8013720.1"/>
    </source>
</evidence>
<dbReference type="EMBL" id="CM055730">
    <property type="protein sequence ID" value="KAJ8013720.1"/>
    <property type="molecule type" value="Genomic_DNA"/>
</dbReference>
<accession>A0ACC2HDF7</accession>
<dbReference type="Proteomes" id="UP001157502">
    <property type="component" value="Chromosome 3"/>
</dbReference>
<gene>
    <name evidence="1" type="ORF">DPEC_G00032720</name>
</gene>
<keyword evidence="2" id="KW-1185">Reference proteome</keyword>